<name>A0A3B0YUV1_9ZZZZ</name>
<reference evidence="1" key="1">
    <citation type="submission" date="2018-06" db="EMBL/GenBank/DDBJ databases">
        <authorList>
            <person name="Zhirakovskaya E."/>
        </authorList>
    </citation>
    <scope>NUCLEOTIDE SEQUENCE</scope>
</reference>
<dbReference type="EMBL" id="UOFK01000179">
    <property type="protein sequence ID" value="VAW79112.1"/>
    <property type="molecule type" value="Genomic_DNA"/>
</dbReference>
<dbReference type="AlphaFoldDB" id="A0A3B0YUV1"/>
<gene>
    <name evidence="1" type="ORF">MNBD_GAMMA13-107</name>
</gene>
<sequence>MKYKNYEAVIRFNEEDQVLHGRVLNVRDVISFHGESIEEVRQAFEEAIDDYLADCAEQGRDPDKPFSGRFVVRVKPGVHRQAAILAAREHVSLNVWLASAVEEKIQNTG</sequence>
<dbReference type="InterPro" id="IPR008651">
    <property type="entry name" value="Uncharacterised_HicB"/>
</dbReference>
<dbReference type="InterPro" id="IPR035069">
    <property type="entry name" value="TTHA1013/TTHA0281-like"/>
</dbReference>
<evidence type="ECO:0000313" key="1">
    <source>
        <dbReference type="EMBL" id="VAW79112.1"/>
    </source>
</evidence>
<dbReference type="InterPro" id="IPR010985">
    <property type="entry name" value="Ribbon_hlx_hlx"/>
</dbReference>
<dbReference type="SUPFAM" id="SSF47598">
    <property type="entry name" value="Ribbon-helix-helix"/>
    <property type="match status" value="1"/>
</dbReference>
<organism evidence="1">
    <name type="scientific">hydrothermal vent metagenome</name>
    <dbReference type="NCBI Taxonomy" id="652676"/>
    <lineage>
        <taxon>unclassified sequences</taxon>
        <taxon>metagenomes</taxon>
        <taxon>ecological metagenomes</taxon>
    </lineage>
</organism>
<proteinExistence type="predicted"/>
<dbReference type="Pfam" id="PF05534">
    <property type="entry name" value="HicB"/>
    <property type="match status" value="1"/>
</dbReference>
<accession>A0A3B0YUV1</accession>
<dbReference type="SUPFAM" id="SSF143100">
    <property type="entry name" value="TTHA1013/TTHA0281-like"/>
    <property type="match status" value="1"/>
</dbReference>
<dbReference type="GO" id="GO:0006355">
    <property type="term" value="P:regulation of DNA-templated transcription"/>
    <property type="evidence" value="ECO:0007669"/>
    <property type="project" value="InterPro"/>
</dbReference>
<protein>
    <submittedName>
        <fullName evidence="1">HicB protein</fullName>
    </submittedName>
</protein>